<feature type="domain" description="Antitoxin Xre/MbcA/ParS-like toxin-binding" evidence="1">
    <location>
        <begin position="109"/>
        <end position="159"/>
    </location>
</feature>
<dbReference type="GO" id="GO:0003677">
    <property type="term" value="F:DNA binding"/>
    <property type="evidence" value="ECO:0007669"/>
    <property type="project" value="InterPro"/>
</dbReference>
<evidence type="ECO:0000259" key="2">
    <source>
        <dbReference type="Pfam" id="PF20432"/>
    </source>
</evidence>
<dbReference type="STRING" id="1058.SAMN05421783_104115"/>
<evidence type="ECO:0000313" key="3">
    <source>
        <dbReference type="EMBL" id="SDW46181.1"/>
    </source>
</evidence>
<feature type="domain" description="Antitoxin Xre-like helix-turn-helix" evidence="2">
    <location>
        <begin position="42"/>
        <end position="103"/>
    </location>
</feature>
<dbReference type="InterPro" id="IPR011979">
    <property type="entry name" value="Antitox_Xre"/>
</dbReference>
<dbReference type="Proteomes" id="UP000198816">
    <property type="component" value="Unassembled WGS sequence"/>
</dbReference>
<dbReference type="NCBIfam" id="TIGR02293">
    <property type="entry name" value="TAS_TIGR02293"/>
    <property type="match status" value="1"/>
</dbReference>
<organism evidence="3 4">
    <name type="scientific">Thiocapsa roseopersicina</name>
    <dbReference type="NCBI Taxonomy" id="1058"/>
    <lineage>
        <taxon>Bacteria</taxon>
        <taxon>Pseudomonadati</taxon>
        <taxon>Pseudomonadota</taxon>
        <taxon>Gammaproteobacteria</taxon>
        <taxon>Chromatiales</taxon>
        <taxon>Chromatiaceae</taxon>
        <taxon>Thiocapsa</taxon>
    </lineage>
</organism>
<dbReference type="Pfam" id="PF09722">
    <property type="entry name" value="Xre_MbcA_ParS_C"/>
    <property type="match status" value="1"/>
</dbReference>
<keyword evidence="4" id="KW-1185">Reference proteome</keyword>
<dbReference type="InterPro" id="IPR024467">
    <property type="entry name" value="Xre/MbcA/ParS-like_toxin-bd"/>
</dbReference>
<name>A0A1H2TQP2_THIRO</name>
<dbReference type="OrthoDB" id="8595277at2"/>
<dbReference type="AlphaFoldDB" id="A0A1H2TQP2"/>
<evidence type="ECO:0000259" key="1">
    <source>
        <dbReference type="Pfam" id="PF09722"/>
    </source>
</evidence>
<dbReference type="RefSeq" id="WP_093029239.1">
    <property type="nucleotide sequence ID" value="NZ_FNNZ01000004.1"/>
</dbReference>
<protein>
    <submittedName>
        <fullName evidence="3">Putative toxin-antitoxin system antitoxin component, TIGR02293 family</fullName>
    </submittedName>
</protein>
<dbReference type="Pfam" id="PF20432">
    <property type="entry name" value="Xre-like-HTH"/>
    <property type="match status" value="1"/>
</dbReference>
<sequence>MESQARVFRIPVFSGVADADIAPGGGATVFLRLGLPTDRAGLVAESRRGFPVAVIERLAEVLDRPQQTLLRIAKIAPSTLTRRRRSPDGRLSPEESDRVYRIAAAFSDALDLFEGDASAASGWLGEPAKALGGTAPIEHLDTEAGATQVHDLIGRLEHGVYS</sequence>
<gene>
    <name evidence="3" type="ORF">SAMN05421783_104115</name>
</gene>
<dbReference type="InterPro" id="IPR046847">
    <property type="entry name" value="Xre-like_HTH"/>
</dbReference>
<proteinExistence type="predicted"/>
<accession>A0A1H2TQP2</accession>
<dbReference type="EMBL" id="FNNZ01000004">
    <property type="protein sequence ID" value="SDW46181.1"/>
    <property type="molecule type" value="Genomic_DNA"/>
</dbReference>
<evidence type="ECO:0000313" key="4">
    <source>
        <dbReference type="Proteomes" id="UP000198816"/>
    </source>
</evidence>
<reference evidence="4" key="1">
    <citation type="submission" date="2016-10" db="EMBL/GenBank/DDBJ databases">
        <authorList>
            <person name="Varghese N."/>
            <person name="Submissions S."/>
        </authorList>
    </citation>
    <scope>NUCLEOTIDE SEQUENCE [LARGE SCALE GENOMIC DNA]</scope>
    <source>
        <strain evidence="4">DSM 217</strain>
    </source>
</reference>